<dbReference type="InterPro" id="IPR011701">
    <property type="entry name" value="MFS"/>
</dbReference>
<feature type="transmembrane region" description="Helical" evidence="5">
    <location>
        <begin position="296"/>
        <end position="319"/>
    </location>
</feature>
<feature type="transmembrane region" description="Helical" evidence="5">
    <location>
        <begin position="262"/>
        <end position="284"/>
    </location>
</feature>
<feature type="transmembrane region" description="Helical" evidence="5">
    <location>
        <begin position="119"/>
        <end position="143"/>
    </location>
</feature>
<feature type="transmembrane region" description="Helical" evidence="5">
    <location>
        <begin position="357"/>
        <end position="377"/>
    </location>
</feature>
<protein>
    <submittedName>
        <fullName evidence="7">Putative MFS-type transporter</fullName>
    </submittedName>
</protein>
<reference evidence="8" key="1">
    <citation type="submission" date="2016-12" db="EMBL/GenBank/DDBJ databases">
        <title>Comparative genomics of four Isosphaeraceae planctomycetes: a common pool of plasmids and glycoside hydrolase genes.</title>
        <authorList>
            <person name="Ivanova A."/>
        </authorList>
    </citation>
    <scope>NUCLEOTIDE SEQUENCE [LARGE SCALE GENOMIC DNA]</scope>
    <source>
        <strain evidence="8">PX4</strain>
    </source>
</reference>
<evidence type="ECO:0000256" key="1">
    <source>
        <dbReference type="ARBA" id="ARBA00004141"/>
    </source>
</evidence>
<dbReference type="KEGG" id="pbor:BSF38_04887"/>
<name>A0A1U7CWR3_9BACT</name>
<dbReference type="GO" id="GO:0022857">
    <property type="term" value="F:transmembrane transporter activity"/>
    <property type="evidence" value="ECO:0007669"/>
    <property type="project" value="InterPro"/>
</dbReference>
<comment type="subcellular location">
    <subcellularLocation>
        <location evidence="1">Membrane</location>
        <topology evidence="1">Multi-pass membrane protein</topology>
    </subcellularLocation>
</comment>
<feature type="transmembrane region" description="Helical" evidence="5">
    <location>
        <begin position="383"/>
        <end position="404"/>
    </location>
</feature>
<evidence type="ECO:0000313" key="7">
    <source>
        <dbReference type="EMBL" id="APW63323.1"/>
    </source>
</evidence>
<feature type="transmembrane region" description="Helical" evidence="5">
    <location>
        <begin position="155"/>
        <end position="172"/>
    </location>
</feature>
<sequence length="430" mass="44255">METTQPVHLEFASKEPSPTSLRALDGLNFFLADVRDGMGPFLGTYLRDAHKWDAGRVGIALAASQLGTVLAQTPAGALIDRIRWKRRAVAAAAAVVAIGCAVLYLAPIPAVVVMAQATIGAAGALLPPAIAALTLGVVGRVAMAARTGRNEAFNHLGNVVAAALAGGLAYLFGYSGMFFLVAGMAACAIFAVALIRERDIDHVLARGGDDDGRNCKPIGVAALFQDRRIPIFVASAVLFHLANAAMLPLVGQKSADGLKEGAAVLMSACIIAAQVVMIPVAVLASRYAESWGRRPVFLIGFAVLPVRGLLYCLSVNPYYLVAVQLLDGIGAGIFGVVSILVVADLTRGTGRFNFTQGVLATATGVGAGLSNLIAGFIVKEAGFDAGFIALAIVAALGCLFFALAMPETRNAAEEPVGGSSSEAVLEAAVL</sequence>
<accession>A0A1U7CWR3</accession>
<dbReference type="PROSITE" id="PS50850">
    <property type="entry name" value="MFS"/>
    <property type="match status" value="1"/>
</dbReference>
<feature type="domain" description="Major facilitator superfamily (MFS) profile" evidence="6">
    <location>
        <begin position="1"/>
        <end position="409"/>
    </location>
</feature>
<dbReference type="InterPro" id="IPR020846">
    <property type="entry name" value="MFS_dom"/>
</dbReference>
<organism evidence="7 8">
    <name type="scientific">Paludisphaera borealis</name>
    <dbReference type="NCBI Taxonomy" id="1387353"/>
    <lineage>
        <taxon>Bacteria</taxon>
        <taxon>Pseudomonadati</taxon>
        <taxon>Planctomycetota</taxon>
        <taxon>Planctomycetia</taxon>
        <taxon>Isosphaerales</taxon>
        <taxon>Isosphaeraceae</taxon>
        <taxon>Paludisphaera</taxon>
    </lineage>
</organism>
<dbReference type="Gene3D" id="1.20.1250.20">
    <property type="entry name" value="MFS general substrate transporter like domains"/>
    <property type="match status" value="2"/>
</dbReference>
<proteinExistence type="predicted"/>
<dbReference type="Proteomes" id="UP000186309">
    <property type="component" value="Chromosome"/>
</dbReference>
<dbReference type="PANTHER" id="PTHR23539">
    <property type="entry name" value="MFS TRANSPORTER"/>
    <property type="match status" value="1"/>
</dbReference>
<gene>
    <name evidence="7" type="ORF">BSF38_04887</name>
</gene>
<dbReference type="SUPFAM" id="SSF103473">
    <property type="entry name" value="MFS general substrate transporter"/>
    <property type="match status" value="1"/>
</dbReference>
<evidence type="ECO:0000256" key="3">
    <source>
        <dbReference type="ARBA" id="ARBA00022989"/>
    </source>
</evidence>
<feature type="transmembrane region" description="Helical" evidence="5">
    <location>
        <begin position="231"/>
        <end position="250"/>
    </location>
</feature>
<dbReference type="Pfam" id="PF07690">
    <property type="entry name" value="MFS_1"/>
    <property type="match status" value="1"/>
</dbReference>
<dbReference type="InterPro" id="IPR005829">
    <property type="entry name" value="Sugar_transporter_CS"/>
</dbReference>
<feature type="transmembrane region" description="Helical" evidence="5">
    <location>
        <begin position="88"/>
        <end position="107"/>
    </location>
</feature>
<dbReference type="RefSeq" id="WP_076349683.1">
    <property type="nucleotide sequence ID" value="NZ_CP019082.1"/>
</dbReference>
<dbReference type="InterPro" id="IPR036259">
    <property type="entry name" value="MFS_trans_sf"/>
</dbReference>
<evidence type="ECO:0000256" key="4">
    <source>
        <dbReference type="ARBA" id="ARBA00023136"/>
    </source>
</evidence>
<keyword evidence="2 5" id="KW-0812">Transmembrane</keyword>
<dbReference type="AlphaFoldDB" id="A0A1U7CWR3"/>
<dbReference type="GO" id="GO:0016020">
    <property type="term" value="C:membrane"/>
    <property type="evidence" value="ECO:0007669"/>
    <property type="project" value="UniProtKB-SubCell"/>
</dbReference>
<keyword evidence="4 5" id="KW-0472">Membrane</keyword>
<dbReference type="PROSITE" id="PS00216">
    <property type="entry name" value="SUGAR_TRANSPORT_1"/>
    <property type="match status" value="1"/>
</dbReference>
<evidence type="ECO:0000256" key="2">
    <source>
        <dbReference type="ARBA" id="ARBA00022692"/>
    </source>
</evidence>
<feature type="transmembrane region" description="Helical" evidence="5">
    <location>
        <begin position="325"/>
        <end position="345"/>
    </location>
</feature>
<feature type="transmembrane region" description="Helical" evidence="5">
    <location>
        <begin position="178"/>
        <end position="196"/>
    </location>
</feature>
<dbReference type="PANTHER" id="PTHR23539:SF1">
    <property type="entry name" value="MAJOR FACILITATOR SUPERFAMILY (MFS) PROFILE DOMAIN-CONTAINING PROTEIN"/>
    <property type="match status" value="1"/>
</dbReference>
<dbReference type="STRING" id="1387353.BSF38_04887"/>
<keyword evidence="3 5" id="KW-1133">Transmembrane helix</keyword>
<keyword evidence="8" id="KW-1185">Reference proteome</keyword>
<dbReference type="EMBL" id="CP019082">
    <property type="protein sequence ID" value="APW63323.1"/>
    <property type="molecule type" value="Genomic_DNA"/>
</dbReference>
<evidence type="ECO:0000259" key="6">
    <source>
        <dbReference type="PROSITE" id="PS50850"/>
    </source>
</evidence>
<evidence type="ECO:0000256" key="5">
    <source>
        <dbReference type="SAM" id="Phobius"/>
    </source>
</evidence>
<evidence type="ECO:0000313" key="8">
    <source>
        <dbReference type="Proteomes" id="UP000186309"/>
    </source>
</evidence>